<evidence type="ECO:0000313" key="16">
    <source>
        <dbReference type="EMBL" id="KAJ6638706.1"/>
    </source>
</evidence>
<dbReference type="PROSITE" id="PS50089">
    <property type="entry name" value="ZF_RING_2"/>
    <property type="match status" value="1"/>
</dbReference>
<accession>A0A9Q0MVK4</accession>
<evidence type="ECO:0000256" key="14">
    <source>
        <dbReference type="SAM" id="MobiDB-lite"/>
    </source>
</evidence>
<organism evidence="16 17">
    <name type="scientific">Pseudolycoriella hygida</name>
    <dbReference type="NCBI Taxonomy" id="35572"/>
    <lineage>
        <taxon>Eukaryota</taxon>
        <taxon>Metazoa</taxon>
        <taxon>Ecdysozoa</taxon>
        <taxon>Arthropoda</taxon>
        <taxon>Hexapoda</taxon>
        <taxon>Insecta</taxon>
        <taxon>Pterygota</taxon>
        <taxon>Neoptera</taxon>
        <taxon>Endopterygota</taxon>
        <taxon>Diptera</taxon>
        <taxon>Nematocera</taxon>
        <taxon>Sciaroidea</taxon>
        <taxon>Sciaridae</taxon>
        <taxon>Pseudolycoriella</taxon>
    </lineage>
</organism>
<protein>
    <recommendedName>
        <fullName evidence="10">E3 ubiquitin-protein ligase RNF181</fullName>
        <ecNumber evidence="3">2.3.2.27</ecNumber>
    </recommendedName>
    <alternativeName>
        <fullName evidence="11">RING finger protein 181</fullName>
    </alternativeName>
</protein>
<evidence type="ECO:0000259" key="15">
    <source>
        <dbReference type="PROSITE" id="PS50089"/>
    </source>
</evidence>
<comment type="function">
    <text evidence="12">E3 ubiquitin-protein ligase which accepts ubiquitin from an E2 ubiquitin-conjugating enzyme in the form of a thioester and then directly transfers the ubiquitin to targeted substrates. Catalyzes monoubiquitination of 26S proteasome subunit PSMC2/RPT1.</text>
</comment>
<dbReference type="PANTHER" id="PTHR15710:SF160">
    <property type="entry name" value="E3 UBIQUITIN-PROTEIN LIGASE RNF181"/>
    <property type="match status" value="1"/>
</dbReference>
<dbReference type="SMART" id="SM00184">
    <property type="entry name" value="RING"/>
    <property type="match status" value="1"/>
</dbReference>
<dbReference type="FunFam" id="3.30.40.10:FF:000127">
    <property type="entry name" value="E3 ubiquitin-protein ligase RNF181"/>
    <property type="match status" value="1"/>
</dbReference>
<reference evidence="16" key="1">
    <citation type="submission" date="2022-07" db="EMBL/GenBank/DDBJ databases">
        <authorList>
            <person name="Trinca V."/>
            <person name="Uliana J.V.C."/>
            <person name="Torres T.T."/>
            <person name="Ward R.J."/>
            <person name="Monesi N."/>
        </authorList>
    </citation>
    <scope>NUCLEOTIDE SEQUENCE</scope>
    <source>
        <strain evidence="16">HSMRA1968</strain>
        <tissue evidence="16">Whole embryos</tissue>
    </source>
</reference>
<comment type="pathway">
    <text evidence="2">Protein modification; protein ubiquitination.</text>
</comment>
<comment type="catalytic activity">
    <reaction evidence="1">
        <text>S-ubiquitinyl-[E2 ubiquitin-conjugating enzyme]-L-cysteine + [acceptor protein]-L-lysine = [E2 ubiquitin-conjugating enzyme]-L-cysteine + N(6)-ubiquitinyl-[acceptor protein]-L-lysine.</text>
        <dbReference type="EC" id="2.3.2.27"/>
    </reaction>
</comment>
<feature type="domain" description="RING-type" evidence="15">
    <location>
        <begin position="68"/>
        <end position="110"/>
    </location>
</feature>
<name>A0A9Q0MVK4_9DIPT</name>
<keyword evidence="4" id="KW-0808">Transferase</keyword>
<keyword evidence="8" id="KW-0862">Zinc</keyword>
<dbReference type="Pfam" id="PF13639">
    <property type="entry name" value="zf-RING_2"/>
    <property type="match status" value="1"/>
</dbReference>
<keyword evidence="7" id="KW-0833">Ubl conjugation pathway</keyword>
<evidence type="ECO:0000256" key="9">
    <source>
        <dbReference type="ARBA" id="ARBA00038197"/>
    </source>
</evidence>
<dbReference type="InterPro" id="IPR013083">
    <property type="entry name" value="Znf_RING/FYVE/PHD"/>
</dbReference>
<dbReference type="GO" id="GO:0016567">
    <property type="term" value="P:protein ubiquitination"/>
    <property type="evidence" value="ECO:0007669"/>
    <property type="project" value="TreeGrafter"/>
</dbReference>
<evidence type="ECO:0000256" key="5">
    <source>
        <dbReference type="ARBA" id="ARBA00022723"/>
    </source>
</evidence>
<evidence type="ECO:0000256" key="1">
    <source>
        <dbReference type="ARBA" id="ARBA00000900"/>
    </source>
</evidence>
<sequence>MDYFDEMGWSPIDSEEVVNHQMLLLARFLAQNGFVNENFDQDRLAPPASKEFVKNLEERSFTKNDEKCTICLKPNTDDEEIFKILPCKHAFHSTCILPWLERTNSCPLCRQEMPTDDEDYEERKKHRARAQQREEELETLHNSMFG</sequence>
<evidence type="ECO:0000256" key="2">
    <source>
        <dbReference type="ARBA" id="ARBA00004906"/>
    </source>
</evidence>
<dbReference type="GO" id="GO:0061630">
    <property type="term" value="F:ubiquitin protein ligase activity"/>
    <property type="evidence" value="ECO:0007669"/>
    <property type="project" value="UniProtKB-EC"/>
</dbReference>
<dbReference type="Proteomes" id="UP001151699">
    <property type="component" value="Chromosome X"/>
</dbReference>
<dbReference type="SUPFAM" id="SSF57850">
    <property type="entry name" value="RING/U-box"/>
    <property type="match status" value="1"/>
</dbReference>
<keyword evidence="6 13" id="KW-0863">Zinc-finger</keyword>
<evidence type="ECO:0000256" key="7">
    <source>
        <dbReference type="ARBA" id="ARBA00022786"/>
    </source>
</evidence>
<evidence type="ECO:0000256" key="13">
    <source>
        <dbReference type="PROSITE-ProRule" id="PRU00175"/>
    </source>
</evidence>
<evidence type="ECO:0000256" key="3">
    <source>
        <dbReference type="ARBA" id="ARBA00012483"/>
    </source>
</evidence>
<dbReference type="Gene3D" id="3.30.40.10">
    <property type="entry name" value="Zinc/RING finger domain, C3HC4 (zinc finger)"/>
    <property type="match status" value="1"/>
</dbReference>
<gene>
    <name evidence="16" type="primary">rnf181</name>
    <name evidence="16" type="ORF">Bhyg_11443</name>
</gene>
<keyword evidence="17" id="KW-1185">Reference proteome</keyword>
<dbReference type="GO" id="GO:0005737">
    <property type="term" value="C:cytoplasm"/>
    <property type="evidence" value="ECO:0007669"/>
    <property type="project" value="TreeGrafter"/>
</dbReference>
<evidence type="ECO:0000256" key="12">
    <source>
        <dbReference type="ARBA" id="ARBA00045940"/>
    </source>
</evidence>
<feature type="region of interest" description="Disordered" evidence="14">
    <location>
        <begin position="117"/>
        <end position="146"/>
    </location>
</feature>
<evidence type="ECO:0000256" key="8">
    <source>
        <dbReference type="ARBA" id="ARBA00022833"/>
    </source>
</evidence>
<keyword evidence="5" id="KW-0479">Metal-binding</keyword>
<dbReference type="OrthoDB" id="21204at2759"/>
<dbReference type="GO" id="GO:0008270">
    <property type="term" value="F:zinc ion binding"/>
    <property type="evidence" value="ECO:0007669"/>
    <property type="project" value="UniProtKB-KW"/>
</dbReference>
<dbReference type="EC" id="2.3.2.27" evidence="3"/>
<evidence type="ECO:0000256" key="10">
    <source>
        <dbReference type="ARBA" id="ARBA00039317"/>
    </source>
</evidence>
<evidence type="ECO:0000313" key="17">
    <source>
        <dbReference type="Proteomes" id="UP001151699"/>
    </source>
</evidence>
<evidence type="ECO:0000256" key="11">
    <source>
        <dbReference type="ARBA" id="ARBA00041674"/>
    </source>
</evidence>
<dbReference type="InterPro" id="IPR001841">
    <property type="entry name" value="Znf_RING"/>
</dbReference>
<comment type="similarity">
    <text evidence="9">Belongs to the RNF181 family.</text>
</comment>
<dbReference type="AlphaFoldDB" id="A0A9Q0MVK4"/>
<evidence type="ECO:0000256" key="6">
    <source>
        <dbReference type="ARBA" id="ARBA00022771"/>
    </source>
</evidence>
<evidence type="ECO:0000256" key="4">
    <source>
        <dbReference type="ARBA" id="ARBA00022679"/>
    </source>
</evidence>
<dbReference type="EMBL" id="WJQU01000003">
    <property type="protein sequence ID" value="KAJ6638706.1"/>
    <property type="molecule type" value="Genomic_DNA"/>
</dbReference>
<proteinExistence type="inferred from homology"/>
<dbReference type="PANTHER" id="PTHR15710">
    <property type="entry name" value="E3 UBIQUITIN-PROTEIN LIGASE PRAJA"/>
    <property type="match status" value="1"/>
</dbReference>
<comment type="caution">
    <text evidence="16">The sequence shown here is derived from an EMBL/GenBank/DDBJ whole genome shotgun (WGS) entry which is preliminary data.</text>
</comment>